<proteinExistence type="predicted"/>
<protein>
    <submittedName>
        <fullName evidence="2">Uncharacterized protein</fullName>
    </submittedName>
</protein>
<sequence length="817" mass="90759">MEGSPYRKSSISWKGGRSLGLVPGFLLAGTWSVPLSGTRGPGSCPETGGNDTGVNSCLWTNLGQRSHEIMSTHTFQSHGQRSIVALPEKIKAHRECRPGAKSKSIAPYARGTKVIGKADRGARNIREPQCFRRVYPKTFGFQANQFHKLWVSRGRSPQTSMFQKGLPQDLRVPSEPVPQTLGFSILESGCRFFRRSSSSRYPIMAHISKKQISLITAMRIQDQEFLLPSGATDHLQQISTDTSGLHQPNLRFLPSIDMQGQDPESPEASGRTQASRFLLREAPARTPASIPASRSIKWITRSYDLAHKEHITYNTKVLPEALTRSLSGKEHITYNARYCLRSLHAYSQAGSILNTNAKWPASERQNAKSEQVPGVVLPRKAEYGLCKIKYFGFYQTSGLKITSGLLDQNPRVIKNHRVPMQSPGPEKISGPGKGVLKRSQGLEKVQNDLWVQKKPPDSKRPPGSHTTTGFKTTFGSRRNLWVPKQPSGSKQPPGSEGTFGFPNDLRVQNDLWVQKEPPGSQTTFGFKMTSGSKRNLRVQNDLRVQRNLQVQNDLRVQKKPLGSKRPPGSQTTSGFKMTSGFKTTSESKRNLWVKTTSGSRETSGFKTTSGSKRNLRVQNDHRVLNTTSGSEGTSGFPNDLRVLTQPPSSKVFPRVAGRRIGRRSQVLIKEDTALKSLPTNQRESTRRRQLRVEKIYEKVPLKVHTNIRFLDKSPSSLRVLGRKSIQPPGSRTKVHPASGFQDESPSSLWVPGRKSIQPPGDEESHPQAMSFRRMYIYSRSSDSGKTCTESSGFQESTTQGHPSIDCSIPPGEDCNIT</sequence>
<feature type="region of interest" description="Disordered" evidence="1">
    <location>
        <begin position="416"/>
        <end position="435"/>
    </location>
</feature>
<name>A0A8S9PBX5_BRACR</name>
<feature type="compositionally biased region" description="Polar residues" evidence="1">
    <location>
        <begin position="593"/>
        <end position="611"/>
    </location>
</feature>
<feature type="compositionally biased region" description="Polar residues" evidence="1">
    <location>
        <begin position="781"/>
        <end position="801"/>
    </location>
</feature>
<dbReference type="AlphaFoldDB" id="A0A8S9PBX5"/>
<organism evidence="2 3">
    <name type="scientific">Brassica cretica</name>
    <name type="common">Mustard</name>
    <dbReference type="NCBI Taxonomy" id="69181"/>
    <lineage>
        <taxon>Eukaryota</taxon>
        <taxon>Viridiplantae</taxon>
        <taxon>Streptophyta</taxon>
        <taxon>Embryophyta</taxon>
        <taxon>Tracheophyta</taxon>
        <taxon>Spermatophyta</taxon>
        <taxon>Magnoliopsida</taxon>
        <taxon>eudicotyledons</taxon>
        <taxon>Gunneridae</taxon>
        <taxon>Pentapetalae</taxon>
        <taxon>rosids</taxon>
        <taxon>malvids</taxon>
        <taxon>Brassicales</taxon>
        <taxon>Brassicaceae</taxon>
        <taxon>Brassiceae</taxon>
        <taxon>Brassica</taxon>
    </lineage>
</organism>
<dbReference type="EMBL" id="QGKX02001521">
    <property type="protein sequence ID" value="KAF3512999.1"/>
    <property type="molecule type" value="Genomic_DNA"/>
</dbReference>
<evidence type="ECO:0000313" key="2">
    <source>
        <dbReference type="EMBL" id="KAF3512999.1"/>
    </source>
</evidence>
<feature type="region of interest" description="Disordered" evidence="1">
    <location>
        <begin position="720"/>
        <end position="767"/>
    </location>
</feature>
<accession>A0A8S9PBX5</accession>
<feature type="compositionally biased region" description="Polar residues" evidence="1">
    <location>
        <begin position="464"/>
        <end position="476"/>
    </location>
</feature>
<evidence type="ECO:0000313" key="3">
    <source>
        <dbReference type="Proteomes" id="UP000712600"/>
    </source>
</evidence>
<feature type="compositionally biased region" description="Polar residues" evidence="1">
    <location>
        <begin position="568"/>
        <end position="584"/>
    </location>
</feature>
<feature type="region of interest" description="Disordered" evidence="1">
    <location>
        <begin position="448"/>
        <end position="503"/>
    </location>
</feature>
<gene>
    <name evidence="2" type="ORF">F2Q69_00006089</name>
</gene>
<dbReference type="Proteomes" id="UP000712600">
    <property type="component" value="Unassembled WGS sequence"/>
</dbReference>
<feature type="region of interest" description="Disordered" evidence="1">
    <location>
        <begin position="551"/>
        <end position="611"/>
    </location>
</feature>
<feature type="region of interest" description="Disordered" evidence="1">
    <location>
        <begin position="781"/>
        <end position="817"/>
    </location>
</feature>
<reference evidence="2" key="1">
    <citation type="submission" date="2019-12" db="EMBL/GenBank/DDBJ databases">
        <title>Genome sequencing and annotation of Brassica cretica.</title>
        <authorList>
            <person name="Studholme D.J."/>
            <person name="Sarris P."/>
        </authorList>
    </citation>
    <scope>NUCLEOTIDE SEQUENCE</scope>
    <source>
        <strain evidence="2">PFS-109/04</strain>
        <tissue evidence="2">Leaf</tissue>
    </source>
</reference>
<comment type="caution">
    <text evidence="2">The sequence shown here is derived from an EMBL/GenBank/DDBJ whole genome shotgun (WGS) entry which is preliminary data.</text>
</comment>
<evidence type="ECO:0000256" key="1">
    <source>
        <dbReference type="SAM" id="MobiDB-lite"/>
    </source>
</evidence>